<dbReference type="InterPro" id="IPR003660">
    <property type="entry name" value="HAMP_dom"/>
</dbReference>
<reference evidence="13 14" key="1">
    <citation type="submission" date="2020-07" db="EMBL/GenBank/DDBJ databases">
        <title>Taxonomic revisions and descriptions of new bacterial species based on genomic comparisons in the high-G+C-content subgroup of the family Alcaligenaceae.</title>
        <authorList>
            <person name="Szabo A."/>
            <person name="Felfoldi T."/>
        </authorList>
    </citation>
    <scope>NUCLEOTIDE SEQUENCE [LARGE SCALE GENOMIC DNA]</scope>
    <source>
        <strain evidence="13 14">DSM 25667</strain>
    </source>
</reference>
<dbReference type="SMART" id="SM00387">
    <property type="entry name" value="HATPase_c"/>
    <property type="match status" value="1"/>
</dbReference>
<dbReference type="PROSITE" id="PS50885">
    <property type="entry name" value="HAMP"/>
    <property type="match status" value="1"/>
</dbReference>
<dbReference type="EMBL" id="JACCEV010000001">
    <property type="protein sequence ID" value="NYT84820.1"/>
    <property type="molecule type" value="Genomic_DNA"/>
</dbReference>
<dbReference type="Gene3D" id="1.10.287.130">
    <property type="match status" value="1"/>
</dbReference>
<evidence type="ECO:0000256" key="7">
    <source>
        <dbReference type="ARBA" id="ARBA00022777"/>
    </source>
</evidence>
<keyword evidence="6 10" id="KW-0812">Transmembrane</keyword>
<gene>
    <name evidence="13" type="ORF">H0A62_04315</name>
</gene>
<dbReference type="InterPro" id="IPR036097">
    <property type="entry name" value="HisK_dim/P_sf"/>
</dbReference>
<dbReference type="InterPro" id="IPR005467">
    <property type="entry name" value="His_kinase_dom"/>
</dbReference>
<dbReference type="RefSeq" id="WP_130037909.1">
    <property type="nucleotide sequence ID" value="NZ_JACCEV010000001.1"/>
</dbReference>
<dbReference type="Gene3D" id="6.10.340.10">
    <property type="match status" value="1"/>
</dbReference>
<dbReference type="SUPFAM" id="SSF47384">
    <property type="entry name" value="Homodimeric domain of signal transducing histidine kinase"/>
    <property type="match status" value="1"/>
</dbReference>
<dbReference type="EC" id="2.7.13.3" evidence="3"/>
<evidence type="ECO:0000313" key="13">
    <source>
        <dbReference type="EMBL" id="NYT84820.1"/>
    </source>
</evidence>
<dbReference type="InterPro" id="IPR050428">
    <property type="entry name" value="TCS_sensor_his_kinase"/>
</dbReference>
<keyword evidence="7 13" id="KW-0418">Kinase</keyword>
<feature type="domain" description="Histidine kinase" evidence="11">
    <location>
        <begin position="219"/>
        <end position="420"/>
    </location>
</feature>
<keyword evidence="9" id="KW-0902">Two-component regulatory system</keyword>
<dbReference type="PROSITE" id="PS50109">
    <property type="entry name" value="HIS_KIN"/>
    <property type="match status" value="1"/>
</dbReference>
<accession>A0A853GYG8</accession>
<evidence type="ECO:0000256" key="9">
    <source>
        <dbReference type="ARBA" id="ARBA00023012"/>
    </source>
</evidence>
<comment type="subcellular location">
    <subcellularLocation>
        <location evidence="2">Membrane</location>
    </subcellularLocation>
</comment>
<keyword evidence="4" id="KW-0597">Phosphoprotein</keyword>
<organism evidence="13 14">
    <name type="scientific">Pollutimonas harenae</name>
    <dbReference type="NCBI Taxonomy" id="657015"/>
    <lineage>
        <taxon>Bacteria</taxon>
        <taxon>Pseudomonadati</taxon>
        <taxon>Pseudomonadota</taxon>
        <taxon>Betaproteobacteria</taxon>
        <taxon>Burkholderiales</taxon>
        <taxon>Alcaligenaceae</taxon>
        <taxon>Pollutimonas</taxon>
    </lineage>
</organism>
<dbReference type="InterPro" id="IPR003661">
    <property type="entry name" value="HisK_dim/P_dom"/>
</dbReference>
<name>A0A853GYG8_9BURK</name>
<keyword evidence="8 10" id="KW-1133">Transmembrane helix</keyword>
<evidence type="ECO:0000256" key="6">
    <source>
        <dbReference type="ARBA" id="ARBA00022692"/>
    </source>
</evidence>
<dbReference type="CDD" id="cd00082">
    <property type="entry name" value="HisKA"/>
    <property type="match status" value="1"/>
</dbReference>
<evidence type="ECO:0000256" key="1">
    <source>
        <dbReference type="ARBA" id="ARBA00000085"/>
    </source>
</evidence>
<evidence type="ECO:0000256" key="3">
    <source>
        <dbReference type="ARBA" id="ARBA00012438"/>
    </source>
</evidence>
<dbReference type="GO" id="GO:0005886">
    <property type="term" value="C:plasma membrane"/>
    <property type="evidence" value="ECO:0007669"/>
    <property type="project" value="TreeGrafter"/>
</dbReference>
<dbReference type="SMART" id="SM00388">
    <property type="entry name" value="HisKA"/>
    <property type="match status" value="1"/>
</dbReference>
<dbReference type="Proteomes" id="UP000554144">
    <property type="component" value="Unassembled WGS sequence"/>
</dbReference>
<evidence type="ECO:0000313" key="14">
    <source>
        <dbReference type="Proteomes" id="UP000554144"/>
    </source>
</evidence>
<dbReference type="SUPFAM" id="SSF55874">
    <property type="entry name" value="ATPase domain of HSP90 chaperone/DNA topoisomerase II/histidine kinase"/>
    <property type="match status" value="1"/>
</dbReference>
<evidence type="ECO:0000256" key="8">
    <source>
        <dbReference type="ARBA" id="ARBA00022989"/>
    </source>
</evidence>
<dbReference type="PANTHER" id="PTHR45436">
    <property type="entry name" value="SENSOR HISTIDINE KINASE YKOH"/>
    <property type="match status" value="1"/>
</dbReference>
<sequence>MKLKSISRRVYRAILAVSLVSMAAMVVTVLLVNEDLEHTMLDVEFAQERDFIIANYTGSDVLVWDTPNLSVVFVPSGKPRPAVMPQIFRGLPTKHSAEIELAGKTYLVAVDTVDTGVLYVAKNITHFEDREALFEIALTVMALVIIAFSLLLAALSSRRIVRPLQLLSDRINRTPVGSSMPRMATDYVDAELHSIAMTFNRFLNELESYVRREQSLLNLASHELRTPIAVMSGALDILEARNQLSANDQATLARLRKACDEMRDNVTVLLQLARREHGNQVQQIFNVGPVAEQVIQDLKASHQTDGRVLLNEQSALTVTADPVMVRMLLRNLIQNAVQHTKNDICVTITGTAIDIEDRGPGLSSHQQAILRGEQKMASDGSTISGLGLYIVTLMAERLHWSLNIAQTDSHGTRIRLSPGT</sequence>
<evidence type="ECO:0000256" key="4">
    <source>
        <dbReference type="ARBA" id="ARBA00022553"/>
    </source>
</evidence>
<dbReference type="GO" id="GO:0000155">
    <property type="term" value="F:phosphorelay sensor kinase activity"/>
    <property type="evidence" value="ECO:0007669"/>
    <property type="project" value="InterPro"/>
</dbReference>
<evidence type="ECO:0000259" key="12">
    <source>
        <dbReference type="PROSITE" id="PS50885"/>
    </source>
</evidence>
<dbReference type="InterPro" id="IPR036890">
    <property type="entry name" value="HATPase_C_sf"/>
</dbReference>
<evidence type="ECO:0000256" key="5">
    <source>
        <dbReference type="ARBA" id="ARBA00022679"/>
    </source>
</evidence>
<dbReference type="Pfam" id="PF02518">
    <property type="entry name" value="HATPase_c"/>
    <property type="match status" value="1"/>
</dbReference>
<proteinExistence type="predicted"/>
<dbReference type="InterPro" id="IPR003594">
    <property type="entry name" value="HATPase_dom"/>
</dbReference>
<protein>
    <recommendedName>
        <fullName evidence="3">histidine kinase</fullName>
        <ecNumber evidence="3">2.7.13.3</ecNumber>
    </recommendedName>
</protein>
<keyword evidence="14" id="KW-1185">Reference proteome</keyword>
<comment type="catalytic activity">
    <reaction evidence="1">
        <text>ATP + protein L-histidine = ADP + protein N-phospho-L-histidine.</text>
        <dbReference type="EC" id="2.7.13.3"/>
    </reaction>
</comment>
<feature type="transmembrane region" description="Helical" evidence="10">
    <location>
        <begin position="132"/>
        <end position="155"/>
    </location>
</feature>
<evidence type="ECO:0000256" key="10">
    <source>
        <dbReference type="SAM" id="Phobius"/>
    </source>
</evidence>
<evidence type="ECO:0000259" key="11">
    <source>
        <dbReference type="PROSITE" id="PS50109"/>
    </source>
</evidence>
<dbReference type="Gene3D" id="3.30.565.10">
    <property type="entry name" value="Histidine kinase-like ATPase, C-terminal domain"/>
    <property type="match status" value="1"/>
</dbReference>
<feature type="transmembrane region" description="Helical" evidence="10">
    <location>
        <begin position="12"/>
        <end position="32"/>
    </location>
</feature>
<dbReference type="AlphaFoldDB" id="A0A853GYG8"/>
<comment type="caution">
    <text evidence="13">The sequence shown here is derived from an EMBL/GenBank/DDBJ whole genome shotgun (WGS) entry which is preliminary data.</text>
</comment>
<dbReference type="PANTHER" id="PTHR45436:SF16">
    <property type="entry name" value="HISTIDINE KINASE"/>
    <property type="match status" value="1"/>
</dbReference>
<evidence type="ECO:0000256" key="2">
    <source>
        <dbReference type="ARBA" id="ARBA00004370"/>
    </source>
</evidence>
<dbReference type="OrthoDB" id="9121563at2"/>
<feature type="domain" description="HAMP" evidence="12">
    <location>
        <begin position="158"/>
        <end position="211"/>
    </location>
</feature>
<keyword evidence="5" id="KW-0808">Transferase</keyword>
<dbReference type="Pfam" id="PF00512">
    <property type="entry name" value="HisKA"/>
    <property type="match status" value="1"/>
</dbReference>
<keyword evidence="10" id="KW-0472">Membrane</keyword>